<gene>
    <name evidence="4" type="ORF">CMUST_07950</name>
</gene>
<evidence type="ECO:0000313" key="5">
    <source>
        <dbReference type="Proteomes" id="UP000035199"/>
    </source>
</evidence>
<dbReference type="KEGG" id="cmv:CMUST_07950"/>
<protein>
    <recommendedName>
        <fullName evidence="6">Secreted protein</fullName>
    </recommendedName>
</protein>
<keyword evidence="2" id="KW-1133">Transmembrane helix</keyword>
<dbReference type="EMBL" id="CP011542">
    <property type="protein sequence ID" value="AKK05915.1"/>
    <property type="molecule type" value="Genomic_DNA"/>
</dbReference>
<name>A0A0G3GZF9_9CORY</name>
<sequence>MTFKRALATVTTTAVLASGLGINNIAAAEEASSQSSSDTTQSADINLTANSNSSNNSSNSKNSSDSSSKSKISSDMKDRASKVKVSEGSSKAERWFDGQSPAVQGILIALSVFGVIGVLLGPLRVAIFNLFKV</sequence>
<evidence type="ECO:0008006" key="6">
    <source>
        <dbReference type="Google" id="ProtNLM"/>
    </source>
</evidence>
<feature type="signal peptide" evidence="3">
    <location>
        <begin position="1"/>
        <end position="27"/>
    </location>
</feature>
<accession>A0A0G3GZF9</accession>
<evidence type="ECO:0000313" key="4">
    <source>
        <dbReference type="EMBL" id="AKK05915.1"/>
    </source>
</evidence>
<keyword evidence="2" id="KW-0812">Transmembrane</keyword>
<reference evidence="5" key="2">
    <citation type="submission" date="2015-05" db="EMBL/GenBank/DDBJ databases">
        <title>Complete genome sequence of Corynebacterium mustelae DSM 45274, isolated from various tissues of a male ferret with lethal sepsis.</title>
        <authorList>
            <person name="Ruckert C."/>
            <person name="Albersmeier A."/>
            <person name="Winkler A."/>
            <person name="Tauch A."/>
        </authorList>
    </citation>
    <scope>NUCLEOTIDE SEQUENCE [LARGE SCALE GENOMIC DNA]</scope>
    <source>
        <strain evidence="5">DSM 45274</strain>
    </source>
</reference>
<evidence type="ECO:0000256" key="3">
    <source>
        <dbReference type="SAM" id="SignalP"/>
    </source>
</evidence>
<feature type="compositionally biased region" description="Low complexity" evidence="1">
    <location>
        <begin position="29"/>
        <end position="71"/>
    </location>
</feature>
<feature type="region of interest" description="Disordered" evidence="1">
    <location>
        <begin position="29"/>
        <end position="92"/>
    </location>
</feature>
<dbReference type="Proteomes" id="UP000035199">
    <property type="component" value="Chromosome"/>
</dbReference>
<keyword evidence="2" id="KW-0472">Membrane</keyword>
<keyword evidence="5" id="KW-1185">Reference proteome</keyword>
<evidence type="ECO:0000256" key="2">
    <source>
        <dbReference type="SAM" id="Phobius"/>
    </source>
</evidence>
<keyword evidence="3" id="KW-0732">Signal</keyword>
<proteinExistence type="predicted"/>
<feature type="compositionally biased region" description="Basic and acidic residues" evidence="1">
    <location>
        <begin position="72"/>
        <end position="92"/>
    </location>
</feature>
<dbReference type="PATRIC" id="fig|571915.4.peg.1693"/>
<dbReference type="STRING" id="571915.CMUST_07950"/>
<organism evidence="4 5">
    <name type="scientific">Corynebacterium mustelae</name>
    <dbReference type="NCBI Taxonomy" id="571915"/>
    <lineage>
        <taxon>Bacteria</taxon>
        <taxon>Bacillati</taxon>
        <taxon>Actinomycetota</taxon>
        <taxon>Actinomycetes</taxon>
        <taxon>Mycobacteriales</taxon>
        <taxon>Corynebacteriaceae</taxon>
        <taxon>Corynebacterium</taxon>
    </lineage>
</organism>
<dbReference type="AlphaFoldDB" id="A0A0G3GZF9"/>
<reference evidence="4 5" key="1">
    <citation type="journal article" date="2015" name="Genome Announc.">
        <title>Complete Genome Sequence of the Type Strain Corynebacterium mustelae DSM 45274, Isolated from Various Tissues of a Male Ferret with Lethal Sepsis.</title>
        <authorList>
            <person name="Ruckert C."/>
            <person name="Eimer J."/>
            <person name="Winkler A."/>
            <person name="Tauch A."/>
        </authorList>
    </citation>
    <scope>NUCLEOTIDE SEQUENCE [LARGE SCALE GENOMIC DNA]</scope>
    <source>
        <strain evidence="4 5">DSM 45274</strain>
    </source>
</reference>
<evidence type="ECO:0000256" key="1">
    <source>
        <dbReference type="SAM" id="MobiDB-lite"/>
    </source>
</evidence>
<feature type="chain" id="PRO_5002554753" description="Secreted protein" evidence="3">
    <location>
        <begin position="28"/>
        <end position="133"/>
    </location>
</feature>
<feature type="transmembrane region" description="Helical" evidence="2">
    <location>
        <begin position="106"/>
        <end position="131"/>
    </location>
</feature>